<evidence type="ECO:0000313" key="1">
    <source>
        <dbReference type="EMBL" id="RCN40574.1"/>
    </source>
</evidence>
<comment type="caution">
    <text evidence="1">The sequence shown here is derived from an EMBL/GenBank/DDBJ whole genome shotgun (WGS) entry which is preliminary data.</text>
</comment>
<gene>
    <name evidence="1" type="ORF">ANCCAN_13479</name>
</gene>
<dbReference type="STRING" id="29170.A0A368G834"/>
<proteinExistence type="predicted"/>
<sequence length="99" mass="11087">MSVNLGLDMLRAGVFTLDVNDGTVKTLTVPSELAEALSSAKDPISNYFKNVTHQNMEDYYKRKAEKIESVKENQGRKRKAKELRRKAAKRLAAEAEVAC</sequence>
<dbReference type="OrthoDB" id="371245at2759"/>
<reference evidence="1 2" key="1">
    <citation type="submission" date="2014-10" db="EMBL/GenBank/DDBJ databases">
        <title>Draft genome of the hookworm Ancylostoma caninum.</title>
        <authorList>
            <person name="Mitreva M."/>
        </authorList>
    </citation>
    <scope>NUCLEOTIDE SEQUENCE [LARGE SCALE GENOMIC DNA]</scope>
    <source>
        <strain evidence="1 2">Baltimore</strain>
    </source>
</reference>
<accession>A0A368G834</accession>
<dbReference type="Proteomes" id="UP000252519">
    <property type="component" value="Unassembled WGS sequence"/>
</dbReference>
<dbReference type="AlphaFoldDB" id="A0A368G834"/>
<organism evidence="1 2">
    <name type="scientific">Ancylostoma caninum</name>
    <name type="common">Dog hookworm</name>
    <dbReference type="NCBI Taxonomy" id="29170"/>
    <lineage>
        <taxon>Eukaryota</taxon>
        <taxon>Metazoa</taxon>
        <taxon>Ecdysozoa</taxon>
        <taxon>Nematoda</taxon>
        <taxon>Chromadorea</taxon>
        <taxon>Rhabditida</taxon>
        <taxon>Rhabditina</taxon>
        <taxon>Rhabditomorpha</taxon>
        <taxon>Strongyloidea</taxon>
        <taxon>Ancylostomatidae</taxon>
        <taxon>Ancylostomatinae</taxon>
        <taxon>Ancylostoma</taxon>
    </lineage>
</organism>
<name>A0A368G834_ANCCA</name>
<dbReference type="EMBL" id="JOJR01000278">
    <property type="protein sequence ID" value="RCN40574.1"/>
    <property type="molecule type" value="Genomic_DNA"/>
</dbReference>
<evidence type="ECO:0000313" key="2">
    <source>
        <dbReference type="Proteomes" id="UP000252519"/>
    </source>
</evidence>
<keyword evidence="2" id="KW-1185">Reference proteome</keyword>
<protein>
    <submittedName>
        <fullName evidence="1">Uncharacterized protein</fullName>
    </submittedName>
</protein>